<comment type="caution">
    <text evidence="2">The sequence shown here is derived from an EMBL/GenBank/DDBJ whole genome shotgun (WGS) entry which is preliminary data.</text>
</comment>
<evidence type="ECO:0000313" key="3">
    <source>
        <dbReference type="Proteomes" id="UP000708208"/>
    </source>
</evidence>
<proteinExistence type="predicted"/>
<dbReference type="EMBL" id="CAJVCH010571248">
    <property type="protein sequence ID" value="CAG7837022.1"/>
    <property type="molecule type" value="Genomic_DNA"/>
</dbReference>
<feature type="region of interest" description="Disordered" evidence="1">
    <location>
        <begin position="316"/>
        <end position="339"/>
    </location>
</feature>
<feature type="compositionally biased region" description="Basic and acidic residues" evidence="1">
    <location>
        <begin position="252"/>
        <end position="266"/>
    </location>
</feature>
<accession>A0A8J2LUX0</accession>
<protein>
    <submittedName>
        <fullName evidence="2">Uncharacterized protein</fullName>
    </submittedName>
</protein>
<keyword evidence="3" id="KW-1185">Reference proteome</keyword>
<feature type="region of interest" description="Disordered" evidence="1">
    <location>
        <begin position="588"/>
        <end position="618"/>
    </location>
</feature>
<dbReference type="Proteomes" id="UP000708208">
    <property type="component" value="Unassembled WGS sequence"/>
</dbReference>
<feature type="region of interest" description="Disordered" evidence="1">
    <location>
        <begin position="216"/>
        <end position="288"/>
    </location>
</feature>
<dbReference type="AlphaFoldDB" id="A0A8J2LUX0"/>
<feature type="compositionally biased region" description="Polar residues" evidence="1">
    <location>
        <begin position="229"/>
        <end position="239"/>
    </location>
</feature>
<evidence type="ECO:0000313" key="2">
    <source>
        <dbReference type="EMBL" id="CAG7837022.1"/>
    </source>
</evidence>
<feature type="compositionally biased region" description="Polar residues" evidence="1">
    <location>
        <begin position="267"/>
        <end position="288"/>
    </location>
</feature>
<gene>
    <name evidence="2" type="ORF">AFUS01_LOCUS46198</name>
</gene>
<feature type="compositionally biased region" description="Low complexity" evidence="1">
    <location>
        <begin position="240"/>
        <end position="251"/>
    </location>
</feature>
<name>A0A8J2LUX0_9HEXA</name>
<organism evidence="2 3">
    <name type="scientific">Allacma fusca</name>
    <dbReference type="NCBI Taxonomy" id="39272"/>
    <lineage>
        <taxon>Eukaryota</taxon>
        <taxon>Metazoa</taxon>
        <taxon>Ecdysozoa</taxon>
        <taxon>Arthropoda</taxon>
        <taxon>Hexapoda</taxon>
        <taxon>Collembola</taxon>
        <taxon>Symphypleona</taxon>
        <taxon>Sminthuridae</taxon>
        <taxon>Allacma</taxon>
    </lineage>
</organism>
<reference evidence="2" key="1">
    <citation type="submission" date="2021-06" db="EMBL/GenBank/DDBJ databases">
        <authorList>
            <person name="Hodson N. C."/>
            <person name="Mongue J. A."/>
            <person name="Jaron S. K."/>
        </authorList>
    </citation>
    <scope>NUCLEOTIDE SEQUENCE</scope>
</reference>
<sequence length="754" mass="84157">MIDNTNVTAEMPKSWGLWTVWSASLGALMDSFELSTAEFASEIIAVIQEKDYGFHIKEDEDIQVIRPTKLLDIKEDPDTGAVRVEIGGTIFRPGTRNDAGGFGKRWRLIATNQLATVFHADKKFIPHKICNEIFVVINGRVLEPARQIWMDDYDRETRIIRLIDEQIQPGMDDRYLKVSHKFRNYWKRRGSPKHAVLHVTPYSSLLNTIGMEKNSGKRHFLDTGPSDETPPSKSGRSCNTSSSKTTSSSSTKDVESECKQRSEDVNGHNSPRVDQNWNDTNKSCGNNRLVRTSNFEDYEIHDSELTGIENDVNRIKSLPTSKDSKQVSKPTRGKSGDTKTYHKLSELETDLTVACSGTPKGEMTSVLKNKNVYGIVEQVIQVPRETVKIGESKIYLLRISDETKRNVLVRLCTNVRGLAEPTILNAVGPLMSPEDIIRIHRATVQFETSQPGVKELVISTAPHLNYAIFSNKSNIDAPLEFKRLAKDTIAIKDGDEDIVRSLRVFSAQRTKNYSQPSRMDSSAEDIFYDTRSHVSSEESFEAVQVIEEIDVPARTDLVNGDIHEQGKTVSEELLSGDDSDTDLIIMIPDSEKSGDNDSEAGEAPGRSQTMSGSNVQSLNSNSSVIPAAVTVSQISLHESSVEHSFILRGSISDMIEVFEEDSLYVTITDGTKPTLNFKKLIEFEHNPIYRDRYSVDIAIENISQNMAVESAVRMALGTSIVFKNVQLRQISGGTDLASTFELFTQAKNVFAELK</sequence>
<evidence type="ECO:0000256" key="1">
    <source>
        <dbReference type="SAM" id="MobiDB-lite"/>
    </source>
</evidence>